<dbReference type="InterPro" id="IPR020904">
    <property type="entry name" value="Sc_DH/Rdtase_CS"/>
</dbReference>
<organism evidence="4 5">
    <name type="scientific">Penicillium alfredii</name>
    <dbReference type="NCBI Taxonomy" id="1506179"/>
    <lineage>
        <taxon>Eukaryota</taxon>
        <taxon>Fungi</taxon>
        <taxon>Dikarya</taxon>
        <taxon>Ascomycota</taxon>
        <taxon>Pezizomycotina</taxon>
        <taxon>Eurotiomycetes</taxon>
        <taxon>Eurotiomycetidae</taxon>
        <taxon>Eurotiales</taxon>
        <taxon>Aspergillaceae</taxon>
        <taxon>Penicillium</taxon>
    </lineage>
</organism>
<dbReference type="OrthoDB" id="47007at2759"/>
<dbReference type="Proteomes" id="UP001141434">
    <property type="component" value="Unassembled WGS sequence"/>
</dbReference>
<keyword evidence="2" id="KW-0521">NADP</keyword>
<name>A0A9W9FT86_9EURO</name>
<dbReference type="PRINTS" id="PR00081">
    <property type="entry name" value="GDHRDH"/>
</dbReference>
<accession>A0A9W9FT86</accession>
<comment type="similarity">
    <text evidence="1">Belongs to the short-chain dehydrogenases/reductases (SDR) family.</text>
</comment>
<dbReference type="InterPro" id="IPR002347">
    <property type="entry name" value="SDR_fam"/>
</dbReference>
<dbReference type="PROSITE" id="PS00061">
    <property type="entry name" value="ADH_SHORT"/>
    <property type="match status" value="1"/>
</dbReference>
<dbReference type="Gene3D" id="3.40.50.720">
    <property type="entry name" value="NAD(P)-binding Rossmann-like Domain"/>
    <property type="match status" value="1"/>
</dbReference>
<dbReference type="PANTHER" id="PTHR48107">
    <property type="entry name" value="NADPH-DEPENDENT ALDEHYDE REDUCTASE-LIKE PROTEIN, CHLOROPLASTIC-RELATED"/>
    <property type="match status" value="1"/>
</dbReference>
<keyword evidence="5" id="KW-1185">Reference proteome</keyword>
<dbReference type="FunFam" id="3.40.50.720:FF:000084">
    <property type="entry name" value="Short-chain dehydrogenase reductase"/>
    <property type="match status" value="1"/>
</dbReference>
<gene>
    <name evidence="4" type="ORF">NUU61_003259</name>
</gene>
<dbReference type="SUPFAM" id="SSF51735">
    <property type="entry name" value="NAD(P)-binding Rossmann-fold domains"/>
    <property type="match status" value="1"/>
</dbReference>
<dbReference type="PRINTS" id="PR00080">
    <property type="entry name" value="SDRFAMILY"/>
</dbReference>
<dbReference type="GeneID" id="81393009"/>
<dbReference type="AlphaFoldDB" id="A0A9W9FT86"/>
<evidence type="ECO:0000313" key="4">
    <source>
        <dbReference type="EMBL" id="KAJ5105912.1"/>
    </source>
</evidence>
<reference evidence="4" key="1">
    <citation type="submission" date="2022-11" db="EMBL/GenBank/DDBJ databases">
        <authorList>
            <person name="Petersen C."/>
        </authorList>
    </citation>
    <scope>NUCLEOTIDE SEQUENCE</scope>
    <source>
        <strain evidence="4">IBT 34128</strain>
    </source>
</reference>
<reference evidence="4" key="2">
    <citation type="journal article" date="2023" name="IMA Fungus">
        <title>Comparative genomic study of the Penicillium genus elucidates a diverse pangenome and 15 lateral gene transfer events.</title>
        <authorList>
            <person name="Petersen C."/>
            <person name="Sorensen T."/>
            <person name="Nielsen M.R."/>
            <person name="Sondergaard T.E."/>
            <person name="Sorensen J.L."/>
            <person name="Fitzpatrick D.A."/>
            <person name="Frisvad J.C."/>
            <person name="Nielsen K.L."/>
        </authorList>
    </citation>
    <scope>NUCLEOTIDE SEQUENCE</scope>
    <source>
        <strain evidence="4">IBT 34128</strain>
    </source>
</reference>
<protein>
    <submittedName>
        <fullName evidence="4">Uncharacterized protein</fullName>
    </submittedName>
</protein>
<proteinExistence type="inferred from homology"/>
<evidence type="ECO:0000256" key="3">
    <source>
        <dbReference type="ARBA" id="ARBA00023002"/>
    </source>
</evidence>
<evidence type="ECO:0000256" key="1">
    <source>
        <dbReference type="ARBA" id="ARBA00006484"/>
    </source>
</evidence>
<evidence type="ECO:0000256" key="2">
    <source>
        <dbReference type="ARBA" id="ARBA00022857"/>
    </source>
</evidence>
<dbReference type="GO" id="GO:0016614">
    <property type="term" value="F:oxidoreductase activity, acting on CH-OH group of donors"/>
    <property type="evidence" value="ECO:0007669"/>
    <property type="project" value="UniProtKB-ARBA"/>
</dbReference>
<keyword evidence="3" id="KW-0560">Oxidoreductase</keyword>
<dbReference type="InterPro" id="IPR036291">
    <property type="entry name" value="NAD(P)-bd_dom_sf"/>
</dbReference>
<sequence length="245" mass="25873">MSLSGQVILITGSSQGIGEAAALRLASEGASLVINYFSNADGAQALVEQIGSERAVAVKADASKLSDLDHLVDAAVAKFGKIDVVVPNAGLLLMRDVESTTEEDFDQTYNLMVKGPYFLVQKAVKHMPPGGRIIFLSSSVTAFSGILPPYLLYASAKGAIEQMTRLMAKDLARKGITVNTVAPGPTATELFFKGKSEQVLKACAAFSPFNRIGEPDEIVGAMAFLCGKDSRWVSGQIIRVNGGMA</sequence>
<dbReference type="PANTHER" id="PTHR48107:SF7">
    <property type="entry name" value="RE15974P"/>
    <property type="match status" value="1"/>
</dbReference>
<dbReference type="EMBL" id="JAPMSZ010000004">
    <property type="protein sequence ID" value="KAJ5105912.1"/>
    <property type="molecule type" value="Genomic_DNA"/>
</dbReference>
<evidence type="ECO:0000313" key="5">
    <source>
        <dbReference type="Proteomes" id="UP001141434"/>
    </source>
</evidence>
<comment type="caution">
    <text evidence="4">The sequence shown here is derived from an EMBL/GenBank/DDBJ whole genome shotgun (WGS) entry which is preliminary data.</text>
</comment>
<dbReference type="RefSeq" id="XP_056514908.1">
    <property type="nucleotide sequence ID" value="XM_056653841.1"/>
</dbReference>
<dbReference type="Pfam" id="PF13561">
    <property type="entry name" value="adh_short_C2"/>
    <property type="match status" value="1"/>
</dbReference>